<protein>
    <submittedName>
        <fullName evidence="2">Uncharacterized protein</fullName>
    </submittedName>
</protein>
<dbReference type="STRING" id="240176.A8NCL8"/>
<dbReference type="KEGG" id="cci:CC1G_03576"/>
<name>A8NCL8_COPC7</name>
<dbReference type="OMA" id="KIHGTSW"/>
<keyword evidence="1" id="KW-1133">Transmembrane helix</keyword>
<dbReference type="AlphaFoldDB" id="A8NCL8"/>
<evidence type="ECO:0000313" key="3">
    <source>
        <dbReference type="Proteomes" id="UP000001861"/>
    </source>
</evidence>
<keyword evidence="3" id="KW-1185">Reference proteome</keyword>
<keyword evidence="1" id="KW-0472">Membrane</keyword>
<dbReference type="RefSeq" id="XP_001832562.2">
    <property type="nucleotide sequence ID" value="XM_001832510.2"/>
</dbReference>
<dbReference type="HOGENOM" id="CLU_033167_0_0_1"/>
<keyword evidence="1" id="KW-0812">Transmembrane</keyword>
<dbReference type="EMBL" id="AACS02000009">
    <property type="protein sequence ID" value="EAU89311.2"/>
    <property type="molecule type" value="Genomic_DNA"/>
</dbReference>
<organism evidence="2 3">
    <name type="scientific">Coprinopsis cinerea (strain Okayama-7 / 130 / ATCC MYA-4618 / FGSC 9003)</name>
    <name type="common">Inky cap fungus</name>
    <name type="synonym">Hormographiella aspergillata</name>
    <dbReference type="NCBI Taxonomy" id="240176"/>
    <lineage>
        <taxon>Eukaryota</taxon>
        <taxon>Fungi</taxon>
        <taxon>Dikarya</taxon>
        <taxon>Basidiomycota</taxon>
        <taxon>Agaricomycotina</taxon>
        <taxon>Agaricomycetes</taxon>
        <taxon>Agaricomycetidae</taxon>
        <taxon>Agaricales</taxon>
        <taxon>Agaricineae</taxon>
        <taxon>Psathyrellaceae</taxon>
        <taxon>Coprinopsis</taxon>
    </lineage>
</organism>
<dbReference type="Proteomes" id="UP000001861">
    <property type="component" value="Unassembled WGS sequence"/>
</dbReference>
<gene>
    <name evidence="2" type="ORF">CC1G_03576</name>
</gene>
<sequence>MRWLSRPERRELILALFSISIYLFAYNLETSLNFVGIDPVAAQGTVLRSLGLGSTKVIGRDGRKPPGWRDELELEIFGSWDWQEGNVAGDGAERSQGKGSGRHGAQWVRRDTINSVNARSPQDNESVNNARLWWGDDIPLTQVIKHAPGYSIVDNVFAFNGSVYLVTDDKSSLPPVTSIMETMGTGFSRWEVLTKEEGQRTLGKYGGIIRGVSWMSGNPSPYNLTLFDLWRLQSTLDPSIDAEGRTTLSPPHRLIFPHTRFFTDPNPPNEQHWIRRVRAETGFHPYLVKAAFPHLDIQYYEDWEDIHKMAVPFVYERLVVSDRKAAAASVNRGQPVNSPVFGLETSKYWWEPIRRTLALYFDRLMEEVDAASAKKQGFFSFRGGPKPVITFIDNQKEGAAKGQAVLAAEDYSRLGRSLRRMARERGYEFHTVSTNLTETSWDHRMDTIVRSTIVLGTHGNHLLDSVWMRPSSKATLIEIFPQDEFVLTRELPARSIGVNYVAWRGNQLSRVRCRAFSGENLPTTSTETNQPVSVDADALANTIHEILARKER</sequence>
<proteinExistence type="predicted"/>
<comment type="caution">
    <text evidence="2">The sequence shown here is derived from an EMBL/GenBank/DDBJ whole genome shotgun (WGS) entry which is preliminary data.</text>
</comment>
<feature type="transmembrane region" description="Helical" evidence="1">
    <location>
        <begin position="12"/>
        <end position="28"/>
    </location>
</feature>
<evidence type="ECO:0000256" key="1">
    <source>
        <dbReference type="SAM" id="Phobius"/>
    </source>
</evidence>
<dbReference type="VEuPathDB" id="FungiDB:CC1G_03576"/>
<accession>A8NCL8</accession>
<evidence type="ECO:0000313" key="2">
    <source>
        <dbReference type="EMBL" id="EAU89311.2"/>
    </source>
</evidence>
<dbReference type="GeneID" id="6009049"/>
<dbReference type="eggNOG" id="ENOG502SMK7">
    <property type="taxonomic scope" value="Eukaryota"/>
</dbReference>
<dbReference type="OrthoDB" id="529273at2759"/>
<reference evidence="2 3" key="1">
    <citation type="journal article" date="2010" name="Proc. Natl. Acad. Sci. U.S.A.">
        <title>Insights into evolution of multicellular fungi from the assembled chromosomes of the mushroom Coprinopsis cinerea (Coprinus cinereus).</title>
        <authorList>
            <person name="Stajich J.E."/>
            <person name="Wilke S.K."/>
            <person name="Ahren D."/>
            <person name="Au C.H."/>
            <person name="Birren B.W."/>
            <person name="Borodovsky M."/>
            <person name="Burns C."/>
            <person name="Canback B."/>
            <person name="Casselton L.A."/>
            <person name="Cheng C.K."/>
            <person name="Deng J."/>
            <person name="Dietrich F.S."/>
            <person name="Fargo D.C."/>
            <person name="Farman M.L."/>
            <person name="Gathman A.C."/>
            <person name="Goldberg J."/>
            <person name="Guigo R."/>
            <person name="Hoegger P.J."/>
            <person name="Hooker J.B."/>
            <person name="Huggins A."/>
            <person name="James T.Y."/>
            <person name="Kamada T."/>
            <person name="Kilaru S."/>
            <person name="Kodira C."/>
            <person name="Kues U."/>
            <person name="Kupfer D."/>
            <person name="Kwan H.S."/>
            <person name="Lomsadze A."/>
            <person name="Li W."/>
            <person name="Lilly W.W."/>
            <person name="Ma L.J."/>
            <person name="Mackey A.J."/>
            <person name="Manning G."/>
            <person name="Martin F."/>
            <person name="Muraguchi H."/>
            <person name="Natvig D.O."/>
            <person name="Palmerini H."/>
            <person name="Ramesh M.A."/>
            <person name="Rehmeyer C.J."/>
            <person name="Roe B.A."/>
            <person name="Shenoy N."/>
            <person name="Stanke M."/>
            <person name="Ter-Hovhannisyan V."/>
            <person name="Tunlid A."/>
            <person name="Velagapudi R."/>
            <person name="Vision T.J."/>
            <person name="Zeng Q."/>
            <person name="Zolan M.E."/>
            <person name="Pukkila P.J."/>
        </authorList>
    </citation>
    <scope>NUCLEOTIDE SEQUENCE [LARGE SCALE GENOMIC DNA]</scope>
    <source>
        <strain evidence="3">Okayama-7 / 130 / ATCC MYA-4618 / FGSC 9003</strain>
    </source>
</reference>
<dbReference type="InParanoid" id="A8NCL8"/>